<keyword evidence="1" id="KW-1185">Reference proteome</keyword>
<evidence type="ECO:0000313" key="2">
    <source>
        <dbReference type="RefSeq" id="XP_030987912.1"/>
    </source>
</evidence>
<reference evidence="2" key="1">
    <citation type="journal article" date="2019" name="Mol. Biol. Evol.">
        <title>Blast fungal genomes show frequent chromosomal changes, gene gains and losses, and effector gene turnover.</title>
        <authorList>
            <person name="Gomez Luciano L.B."/>
            <person name="Jason Tsai I."/>
            <person name="Chuma I."/>
            <person name="Tosa Y."/>
            <person name="Chen Y.H."/>
            <person name="Li J.Y."/>
            <person name="Li M.Y."/>
            <person name="Jade Lu M.Y."/>
            <person name="Nakayashiki H."/>
            <person name="Li W.H."/>
        </authorList>
    </citation>
    <scope>NUCLEOTIDE SEQUENCE</scope>
    <source>
        <strain evidence="2">NI907</strain>
    </source>
</reference>
<dbReference type="Proteomes" id="UP000515153">
    <property type="component" value="Unplaced"/>
</dbReference>
<accession>A0A6P8BLF9</accession>
<evidence type="ECO:0000313" key="1">
    <source>
        <dbReference type="Proteomes" id="UP000515153"/>
    </source>
</evidence>
<organism evidence="1 2">
    <name type="scientific">Pyricularia grisea</name>
    <name type="common">Crabgrass-specific blast fungus</name>
    <name type="synonym">Magnaporthe grisea</name>
    <dbReference type="NCBI Taxonomy" id="148305"/>
    <lineage>
        <taxon>Eukaryota</taxon>
        <taxon>Fungi</taxon>
        <taxon>Dikarya</taxon>
        <taxon>Ascomycota</taxon>
        <taxon>Pezizomycotina</taxon>
        <taxon>Sordariomycetes</taxon>
        <taxon>Sordariomycetidae</taxon>
        <taxon>Magnaporthales</taxon>
        <taxon>Pyriculariaceae</taxon>
        <taxon>Pyricularia</taxon>
    </lineage>
</organism>
<reference evidence="2" key="3">
    <citation type="submission" date="2025-08" db="UniProtKB">
        <authorList>
            <consortium name="RefSeq"/>
        </authorList>
    </citation>
    <scope>IDENTIFICATION</scope>
    <source>
        <strain evidence="2">NI907</strain>
    </source>
</reference>
<reference evidence="2" key="2">
    <citation type="submission" date="2019-10" db="EMBL/GenBank/DDBJ databases">
        <authorList>
            <consortium name="NCBI Genome Project"/>
        </authorList>
    </citation>
    <scope>NUCLEOTIDE SEQUENCE</scope>
    <source>
        <strain evidence="2">NI907</strain>
    </source>
</reference>
<protein>
    <submittedName>
        <fullName evidence="2">Uncharacterized protein</fullName>
    </submittedName>
</protein>
<dbReference type="RefSeq" id="XP_030987912.1">
    <property type="nucleotide sequence ID" value="XM_031121611.1"/>
</dbReference>
<gene>
    <name evidence="2" type="ORF">PgNI_01540</name>
</gene>
<dbReference type="AlphaFoldDB" id="A0A6P8BLF9"/>
<feature type="non-terminal residue" evidence="2">
    <location>
        <position position="1"/>
    </location>
</feature>
<sequence length="74" mass="8413">KKRKENRHLPFWSKSWKNLLTCGPVDSLRPVTLRKTHTLPLVQIVYLCATVLSLTQRCSLGQIKESVPRAGSRA</sequence>
<proteinExistence type="predicted"/>
<dbReference type="KEGG" id="pgri:PgNI_01540"/>
<name>A0A6P8BLF9_PYRGI</name>
<dbReference type="GeneID" id="41956525"/>